<dbReference type="InterPro" id="IPR009081">
    <property type="entry name" value="PP-bd_ACP"/>
</dbReference>
<dbReference type="Gene3D" id="3.40.50.360">
    <property type="match status" value="2"/>
</dbReference>
<organism evidence="8 9">
    <name type="scientific">Streptomyces lunalinharesii</name>
    <dbReference type="NCBI Taxonomy" id="333384"/>
    <lineage>
        <taxon>Bacteria</taxon>
        <taxon>Bacillati</taxon>
        <taxon>Actinomycetota</taxon>
        <taxon>Actinomycetes</taxon>
        <taxon>Kitasatosporales</taxon>
        <taxon>Streptomycetaceae</taxon>
        <taxon>Streptomyces</taxon>
    </lineage>
</organism>
<proteinExistence type="inferred from homology"/>
<dbReference type="SUPFAM" id="SSF56801">
    <property type="entry name" value="Acetyl-CoA synthetase-like"/>
    <property type="match status" value="1"/>
</dbReference>
<feature type="compositionally biased region" description="Pro residues" evidence="5">
    <location>
        <begin position="393"/>
        <end position="402"/>
    </location>
</feature>
<dbReference type="InterPro" id="IPR005025">
    <property type="entry name" value="FMN_Rdtase-like_dom"/>
</dbReference>
<evidence type="ECO:0000259" key="7">
    <source>
        <dbReference type="PROSITE" id="PS50902"/>
    </source>
</evidence>
<dbReference type="InterPro" id="IPR000873">
    <property type="entry name" value="AMP-dep_synth/lig_dom"/>
</dbReference>
<dbReference type="Gene3D" id="3.30.300.30">
    <property type="match status" value="1"/>
</dbReference>
<protein>
    <submittedName>
        <fullName evidence="8">Uncharacterized protein</fullName>
    </submittedName>
</protein>
<dbReference type="Pfam" id="PF13193">
    <property type="entry name" value="AMP-binding_C"/>
    <property type="match status" value="1"/>
</dbReference>
<feature type="region of interest" description="Disordered" evidence="5">
    <location>
        <begin position="578"/>
        <end position="606"/>
    </location>
</feature>
<keyword evidence="3" id="KW-0597">Phosphoprotein</keyword>
<feature type="compositionally biased region" description="Basic residues" evidence="5">
    <location>
        <begin position="1061"/>
        <end position="1070"/>
    </location>
</feature>
<dbReference type="RefSeq" id="WP_344579434.1">
    <property type="nucleotide sequence ID" value="NZ_BAAARK010000016.1"/>
</dbReference>
<gene>
    <name evidence="8" type="ORF">GCM10009864_48120</name>
</gene>
<dbReference type="Proteomes" id="UP001500994">
    <property type="component" value="Unassembled WGS sequence"/>
</dbReference>
<reference evidence="9" key="1">
    <citation type="journal article" date="2019" name="Int. J. Syst. Evol. Microbiol.">
        <title>The Global Catalogue of Microorganisms (GCM) 10K type strain sequencing project: providing services to taxonomists for standard genome sequencing and annotation.</title>
        <authorList>
            <consortium name="The Broad Institute Genomics Platform"/>
            <consortium name="The Broad Institute Genome Sequencing Center for Infectious Disease"/>
            <person name="Wu L."/>
            <person name="Ma J."/>
        </authorList>
    </citation>
    <scope>NUCLEOTIDE SEQUENCE [LARGE SCALE GENOMIC DNA]</scope>
    <source>
        <strain evidence="9">JCM 16374</strain>
    </source>
</reference>
<evidence type="ECO:0000313" key="8">
    <source>
        <dbReference type="EMBL" id="GAA2672083.1"/>
    </source>
</evidence>
<keyword evidence="9" id="KW-1185">Reference proteome</keyword>
<dbReference type="InterPro" id="IPR025110">
    <property type="entry name" value="AMP-bd_C"/>
</dbReference>
<dbReference type="Gene3D" id="3.40.50.12780">
    <property type="entry name" value="N-terminal domain of ligase-like"/>
    <property type="match status" value="1"/>
</dbReference>
<dbReference type="SUPFAM" id="SSF47336">
    <property type="entry name" value="ACP-like"/>
    <property type="match status" value="1"/>
</dbReference>
<evidence type="ECO:0000256" key="4">
    <source>
        <dbReference type="ARBA" id="ARBA00022598"/>
    </source>
</evidence>
<evidence type="ECO:0000259" key="6">
    <source>
        <dbReference type="PROSITE" id="PS50075"/>
    </source>
</evidence>
<sequence length="1070" mass="112371">MQRAPHVAVIYHSRKGTLHALARAAADGALAGGAAVRLRRVEDRAQQGPPPGAPHPVPVATHDDVLWADGIVLGTPTYFGNVSAALKQFLESTSDLWRAGALADRVVTGMTSANSPHGGREATLLALYRSMYHWGTLIMSADPTDSSFTAAGANPYGVGAPPATDGAVPAAYLRAADALGRRLGHYAHRLAASHTAARITTRPTRIAVLHHPDCAGTRILADALAHGARSPHAEVRLRPLAPPGAARTPSGTRAATPADVAWADAVAFGAPVRAGIVAPLLSQFLASCEPLCTTGELRGKTVTAFVTTRHPHSGSETALLALYDALHHWGAVIVPPGYTDPAVAAAGGNPYGTAHCTAGGARPADATVEAAVFQGQRLARLTARLHGRCATSPGPPREPPAHGPNRTAAAPPAGALPVREELHVTPAKDAATAQEPSAARIRHLGELLDHHNAHRPQAPAVLCPNVPALTYRALHQQAERTARGLAAAGIGRGDRVAVALPHGPHAAAAFVTVARTAVVAPLDPTGTAREFDAFFTDMDARAVIVRQGADTLAAAVARAQGRTLLHLVPVPDGAAGTFDLVPDPDAAPSPARRSPAQPAPPDDDAGRAADIAFLMHTSGTTGRPKLVPQTHDIVCHSARNIATSLQLEDRDRCLNVLPLFHGHGLMSPLLATLWAGASVVCPEGFDATAFPDWLTAFTPTWYTAVPAVHQAIVGALTTRPDALRQPLRFVRSASAPLPADLRQALERAVQAPVIDSYGMTEACSIVTSNPLPPAPRKPGSVGVSIGNEIAIRGEHGGLLPPGENGEIVLRGATVIAGYDDNPTADAQTFTDGWLRTGDWGHLDEDGFLFLTGRIKEIINRGGTKISPVEVEEALLAHPAVAEAAVFPLPHATLGEEVAAALVVTTPIEDDELTAFLATRLAAPKVPRRLFRLPAIPRTTTGKIQRAALATRLARPTTGRQTAPSTALETRIAAIWCDLLGRERVGTQDHFFDLGGNSLLVRQLQVRLHDALGTDVPVVELFARPTVGALADYLARDDDRTEPDRAPDAAAGNRRLAQQLQQRRRQRDAEI</sequence>
<comment type="similarity">
    <text evidence="1">Belongs to the ATP-dependent AMP-binding enzyme family.</text>
</comment>
<dbReference type="Pfam" id="PF00550">
    <property type="entry name" value="PP-binding"/>
    <property type="match status" value="1"/>
</dbReference>
<dbReference type="PANTHER" id="PTHR43201:SF5">
    <property type="entry name" value="MEDIUM-CHAIN ACYL-COA LIGASE ACSF2, MITOCHONDRIAL"/>
    <property type="match status" value="1"/>
</dbReference>
<keyword evidence="2" id="KW-0596">Phosphopantetheine</keyword>
<dbReference type="InterPro" id="IPR029039">
    <property type="entry name" value="Flavoprotein-like_sf"/>
</dbReference>
<evidence type="ECO:0000313" key="9">
    <source>
        <dbReference type="Proteomes" id="UP001500994"/>
    </source>
</evidence>
<evidence type="ECO:0000256" key="5">
    <source>
        <dbReference type="SAM" id="MobiDB-lite"/>
    </source>
</evidence>
<dbReference type="PANTHER" id="PTHR43201">
    <property type="entry name" value="ACYL-COA SYNTHETASE"/>
    <property type="match status" value="1"/>
</dbReference>
<feature type="region of interest" description="Disordered" evidence="5">
    <location>
        <begin position="1036"/>
        <end position="1070"/>
    </location>
</feature>
<comment type="caution">
    <text evidence="8">The sequence shown here is derived from an EMBL/GenBank/DDBJ whole genome shotgun (WGS) entry which is preliminary data.</text>
</comment>
<feature type="compositionally biased region" description="Basic and acidic residues" evidence="5">
    <location>
        <begin position="1036"/>
        <end position="1046"/>
    </location>
</feature>
<dbReference type="Gene3D" id="1.10.1200.10">
    <property type="entry name" value="ACP-like"/>
    <property type="match status" value="1"/>
</dbReference>
<dbReference type="InterPro" id="IPR020806">
    <property type="entry name" value="PKS_PP-bd"/>
</dbReference>
<dbReference type="Pfam" id="PF00501">
    <property type="entry name" value="AMP-binding"/>
    <property type="match status" value="1"/>
</dbReference>
<dbReference type="InterPro" id="IPR020845">
    <property type="entry name" value="AMP-binding_CS"/>
</dbReference>
<dbReference type="InterPro" id="IPR036736">
    <property type="entry name" value="ACP-like_sf"/>
</dbReference>
<dbReference type="InterPro" id="IPR042099">
    <property type="entry name" value="ANL_N_sf"/>
</dbReference>
<feature type="compositionally biased region" description="Low complexity" evidence="5">
    <location>
        <begin position="583"/>
        <end position="596"/>
    </location>
</feature>
<feature type="domain" description="Carrier" evidence="6">
    <location>
        <begin position="962"/>
        <end position="1037"/>
    </location>
</feature>
<dbReference type="PROSITE" id="PS50902">
    <property type="entry name" value="FLAVODOXIN_LIKE"/>
    <property type="match status" value="1"/>
</dbReference>
<name>A0ABP6EMI6_9ACTN</name>
<evidence type="ECO:0000256" key="3">
    <source>
        <dbReference type="ARBA" id="ARBA00022553"/>
    </source>
</evidence>
<dbReference type="SMART" id="SM00823">
    <property type="entry name" value="PKS_PP"/>
    <property type="match status" value="1"/>
</dbReference>
<dbReference type="InterPro" id="IPR045851">
    <property type="entry name" value="AMP-bd_C_sf"/>
</dbReference>
<dbReference type="PROSITE" id="PS00455">
    <property type="entry name" value="AMP_BINDING"/>
    <property type="match status" value="1"/>
</dbReference>
<feature type="domain" description="Flavodoxin-like" evidence="7">
    <location>
        <begin position="7"/>
        <end position="184"/>
    </location>
</feature>
<accession>A0ABP6EMI6</accession>
<dbReference type="InterPro" id="IPR008254">
    <property type="entry name" value="Flavodoxin/NO_synth"/>
</dbReference>
<keyword evidence="4" id="KW-0436">Ligase</keyword>
<evidence type="ECO:0000256" key="2">
    <source>
        <dbReference type="ARBA" id="ARBA00022450"/>
    </source>
</evidence>
<dbReference type="Pfam" id="PF03358">
    <property type="entry name" value="FMN_red"/>
    <property type="match status" value="1"/>
</dbReference>
<feature type="region of interest" description="Disordered" evidence="5">
    <location>
        <begin position="387"/>
        <end position="412"/>
    </location>
</feature>
<dbReference type="SUPFAM" id="SSF52218">
    <property type="entry name" value="Flavoproteins"/>
    <property type="match status" value="2"/>
</dbReference>
<evidence type="ECO:0000256" key="1">
    <source>
        <dbReference type="ARBA" id="ARBA00006432"/>
    </source>
</evidence>
<dbReference type="EMBL" id="BAAARK010000016">
    <property type="protein sequence ID" value="GAA2672083.1"/>
    <property type="molecule type" value="Genomic_DNA"/>
</dbReference>
<dbReference type="PROSITE" id="PS50075">
    <property type="entry name" value="CARRIER"/>
    <property type="match status" value="1"/>
</dbReference>